<sequence length="423" mass="46551">MPSSHLNSERYIFERSPSRTLDDHIVLSLKLTMSHPDDHFHYGCFPRQARRNSPAAGNNNNPNNNQGGMRRGFFGLGNGGRAVLPPLFRSSRSPAPDMFAANQYAQQEPMNVQASSYSHSQWPSNAAQAAHQPTSFPSDPRYSMQDPYSSSTPSYPGRSNQPMAMDPHDSRLPPIASNANQYYNTAQSMGSASHAPAHNRSPIDQYPGQFTYSPQSYYPSGTIPQQGASAPYNHPPGAPLGRRSSMSVDRTVPSRASIHGQVPYARDPHQVGPSYSQSNEPMIKPKRKRATPDQLKVLNQTYERTAFPSTEERIQLAKDLGMSPRSVQIWFQNKRQAQRTMNRQQEMASAPAPIQPPPNPYQSSSLYGAVPASAYQGGRPSTAGGHSSSPGYDHSPSPSHTRGRSPQGDRSLSTRRSTSRPPR</sequence>
<dbReference type="Pfam" id="PF00046">
    <property type="entry name" value="Homeodomain"/>
    <property type="match status" value="1"/>
</dbReference>
<feature type="compositionally biased region" description="Polar residues" evidence="6">
    <location>
        <begin position="146"/>
        <end position="162"/>
    </location>
</feature>
<dbReference type="InterPro" id="IPR001356">
    <property type="entry name" value="HD"/>
</dbReference>
<comment type="caution">
    <text evidence="8">The sequence shown here is derived from an EMBL/GenBank/DDBJ whole genome shotgun (WGS) entry which is preliminary data.</text>
</comment>
<feature type="compositionally biased region" description="Polar residues" evidence="6">
    <location>
        <begin position="384"/>
        <end position="400"/>
    </location>
</feature>
<keyword evidence="9" id="KW-1185">Reference proteome</keyword>
<feature type="compositionally biased region" description="Low complexity" evidence="6">
    <location>
        <begin position="410"/>
        <end position="423"/>
    </location>
</feature>
<dbReference type="GO" id="GO:0030154">
    <property type="term" value="P:cell differentiation"/>
    <property type="evidence" value="ECO:0007669"/>
    <property type="project" value="TreeGrafter"/>
</dbReference>
<evidence type="ECO:0000259" key="7">
    <source>
        <dbReference type="PROSITE" id="PS50071"/>
    </source>
</evidence>
<feature type="DNA-binding region" description="Homeobox" evidence="4">
    <location>
        <begin position="283"/>
        <end position="342"/>
    </location>
</feature>
<dbReference type="CDD" id="cd00086">
    <property type="entry name" value="homeodomain"/>
    <property type="match status" value="1"/>
</dbReference>
<feature type="domain" description="Homeobox" evidence="7">
    <location>
        <begin position="281"/>
        <end position="341"/>
    </location>
</feature>
<feature type="compositionally biased region" description="Polar residues" evidence="6">
    <location>
        <begin position="177"/>
        <end position="191"/>
    </location>
</feature>
<dbReference type="PANTHER" id="PTHR24324:SF9">
    <property type="entry name" value="HOMEOBOX DOMAIN-CONTAINING PROTEIN"/>
    <property type="match status" value="1"/>
</dbReference>
<dbReference type="GO" id="GO:0000978">
    <property type="term" value="F:RNA polymerase II cis-regulatory region sequence-specific DNA binding"/>
    <property type="evidence" value="ECO:0007669"/>
    <property type="project" value="TreeGrafter"/>
</dbReference>
<dbReference type="PROSITE" id="PS50071">
    <property type="entry name" value="HOMEOBOX_2"/>
    <property type="match status" value="1"/>
</dbReference>
<evidence type="ECO:0000256" key="2">
    <source>
        <dbReference type="ARBA" id="ARBA00023155"/>
    </source>
</evidence>
<evidence type="ECO:0000313" key="9">
    <source>
        <dbReference type="Proteomes" id="UP001385951"/>
    </source>
</evidence>
<reference evidence="8 9" key="1">
    <citation type="submission" date="2022-09" db="EMBL/GenBank/DDBJ databases">
        <authorList>
            <person name="Palmer J.M."/>
        </authorList>
    </citation>
    <scope>NUCLEOTIDE SEQUENCE [LARGE SCALE GENOMIC DNA]</scope>
    <source>
        <strain evidence="8 9">DSM 7382</strain>
    </source>
</reference>
<dbReference type="Proteomes" id="UP001385951">
    <property type="component" value="Unassembled WGS sequence"/>
</dbReference>
<dbReference type="PROSITE" id="PS00027">
    <property type="entry name" value="HOMEOBOX_1"/>
    <property type="match status" value="1"/>
</dbReference>
<dbReference type="PANTHER" id="PTHR24324">
    <property type="entry name" value="HOMEOBOX PROTEIN HHEX"/>
    <property type="match status" value="1"/>
</dbReference>
<dbReference type="EMBL" id="JASBNA010000014">
    <property type="protein sequence ID" value="KAK7687071.1"/>
    <property type="molecule type" value="Genomic_DNA"/>
</dbReference>
<dbReference type="GO" id="GO:0000981">
    <property type="term" value="F:DNA-binding transcription factor activity, RNA polymerase II-specific"/>
    <property type="evidence" value="ECO:0007669"/>
    <property type="project" value="InterPro"/>
</dbReference>
<evidence type="ECO:0000256" key="3">
    <source>
        <dbReference type="ARBA" id="ARBA00023242"/>
    </source>
</evidence>
<dbReference type="InterPro" id="IPR051000">
    <property type="entry name" value="Homeobox_DNA-bind_prot"/>
</dbReference>
<feature type="compositionally biased region" description="Polar residues" evidence="6">
    <location>
        <begin position="110"/>
        <end position="137"/>
    </location>
</feature>
<accession>A0AAW0G228</accession>
<name>A0AAW0G228_9APHY</name>
<evidence type="ECO:0000256" key="4">
    <source>
        <dbReference type="PROSITE-ProRule" id="PRU00108"/>
    </source>
</evidence>
<keyword evidence="3 4" id="KW-0539">Nucleus</keyword>
<feature type="compositionally biased region" description="Polar residues" evidence="6">
    <location>
        <begin position="208"/>
        <end position="228"/>
    </location>
</feature>
<keyword evidence="1 4" id="KW-0238">DNA-binding</keyword>
<protein>
    <recommendedName>
        <fullName evidence="7">Homeobox domain-containing protein</fullName>
    </recommendedName>
</protein>
<dbReference type="Gene3D" id="1.10.10.60">
    <property type="entry name" value="Homeodomain-like"/>
    <property type="match status" value="1"/>
</dbReference>
<comment type="subcellular location">
    <subcellularLocation>
        <location evidence="4 5">Nucleus</location>
    </subcellularLocation>
</comment>
<dbReference type="InterPro" id="IPR009057">
    <property type="entry name" value="Homeodomain-like_sf"/>
</dbReference>
<evidence type="ECO:0000256" key="1">
    <source>
        <dbReference type="ARBA" id="ARBA00023125"/>
    </source>
</evidence>
<dbReference type="AlphaFoldDB" id="A0AAW0G228"/>
<evidence type="ECO:0000256" key="5">
    <source>
        <dbReference type="RuleBase" id="RU000682"/>
    </source>
</evidence>
<dbReference type="InterPro" id="IPR017970">
    <property type="entry name" value="Homeobox_CS"/>
</dbReference>
<keyword evidence="2 4" id="KW-0371">Homeobox</keyword>
<dbReference type="GO" id="GO:0005634">
    <property type="term" value="C:nucleus"/>
    <property type="evidence" value="ECO:0007669"/>
    <property type="project" value="UniProtKB-SubCell"/>
</dbReference>
<evidence type="ECO:0000313" key="8">
    <source>
        <dbReference type="EMBL" id="KAK7687071.1"/>
    </source>
</evidence>
<gene>
    <name evidence="8" type="ORF">QCA50_009571</name>
</gene>
<evidence type="ECO:0000256" key="6">
    <source>
        <dbReference type="SAM" id="MobiDB-lite"/>
    </source>
</evidence>
<feature type="compositionally biased region" description="Polar residues" evidence="6">
    <location>
        <begin position="335"/>
        <end position="347"/>
    </location>
</feature>
<feature type="region of interest" description="Disordered" evidence="6">
    <location>
        <begin position="51"/>
        <end position="74"/>
    </location>
</feature>
<organism evidence="8 9">
    <name type="scientific">Cerrena zonata</name>
    <dbReference type="NCBI Taxonomy" id="2478898"/>
    <lineage>
        <taxon>Eukaryota</taxon>
        <taxon>Fungi</taxon>
        <taxon>Dikarya</taxon>
        <taxon>Basidiomycota</taxon>
        <taxon>Agaricomycotina</taxon>
        <taxon>Agaricomycetes</taxon>
        <taxon>Polyporales</taxon>
        <taxon>Cerrenaceae</taxon>
        <taxon>Cerrena</taxon>
    </lineage>
</organism>
<feature type="region of interest" description="Disordered" evidence="6">
    <location>
        <begin position="110"/>
        <end position="290"/>
    </location>
</feature>
<feature type="region of interest" description="Disordered" evidence="6">
    <location>
        <begin position="335"/>
        <end position="423"/>
    </location>
</feature>
<dbReference type="SUPFAM" id="SSF46689">
    <property type="entry name" value="Homeodomain-like"/>
    <property type="match status" value="1"/>
</dbReference>
<proteinExistence type="predicted"/>
<dbReference type="SMART" id="SM00389">
    <property type="entry name" value="HOX"/>
    <property type="match status" value="1"/>
</dbReference>
<feature type="compositionally biased region" description="Low complexity" evidence="6">
    <location>
        <begin position="51"/>
        <end position="73"/>
    </location>
</feature>